<dbReference type="PANTHER" id="PTHR12265">
    <property type="entry name" value="TRANSMEMBRANE PROTEIN 53"/>
    <property type="match status" value="1"/>
</dbReference>
<feature type="non-terminal residue" evidence="8">
    <location>
        <position position="254"/>
    </location>
</feature>
<gene>
    <name evidence="8" type="ORF">B0H67DRAFT_465544</name>
</gene>
<dbReference type="AlphaFoldDB" id="A0AA40B018"/>
<evidence type="ECO:0008006" key="10">
    <source>
        <dbReference type="Google" id="ProtNLM"/>
    </source>
</evidence>
<keyword evidence="3 7" id="KW-1133">Transmembrane helix</keyword>
<dbReference type="InterPro" id="IPR029058">
    <property type="entry name" value="AB_hydrolase_fold"/>
</dbReference>
<keyword evidence="5" id="KW-0539">Nucleus</keyword>
<comment type="caution">
    <text evidence="8">The sequence shown here is derived from an EMBL/GenBank/DDBJ whole genome shotgun (WGS) entry which is preliminary data.</text>
</comment>
<keyword evidence="4 7" id="KW-0472">Membrane</keyword>
<evidence type="ECO:0000256" key="7">
    <source>
        <dbReference type="SAM" id="Phobius"/>
    </source>
</evidence>
<evidence type="ECO:0000256" key="5">
    <source>
        <dbReference type="ARBA" id="ARBA00023242"/>
    </source>
</evidence>
<dbReference type="EMBL" id="JAUKUA010000002">
    <property type="protein sequence ID" value="KAK0725145.1"/>
    <property type="molecule type" value="Genomic_DNA"/>
</dbReference>
<keyword evidence="9" id="KW-1185">Reference proteome</keyword>
<dbReference type="Proteomes" id="UP001172102">
    <property type="component" value="Unassembled WGS sequence"/>
</dbReference>
<dbReference type="Pfam" id="PF05705">
    <property type="entry name" value="DUF829"/>
    <property type="match status" value="1"/>
</dbReference>
<accession>A0AA40B018</accession>
<comment type="similarity">
    <text evidence="1">Belongs to the TMEM53 family.</text>
</comment>
<name>A0AA40B018_9PEZI</name>
<keyword evidence="2 7" id="KW-0812">Transmembrane</keyword>
<evidence type="ECO:0000256" key="3">
    <source>
        <dbReference type="ARBA" id="ARBA00022989"/>
    </source>
</evidence>
<evidence type="ECO:0000313" key="8">
    <source>
        <dbReference type="EMBL" id="KAK0725145.1"/>
    </source>
</evidence>
<organism evidence="8 9">
    <name type="scientific">Lasiosphaeris hirsuta</name>
    <dbReference type="NCBI Taxonomy" id="260670"/>
    <lineage>
        <taxon>Eukaryota</taxon>
        <taxon>Fungi</taxon>
        <taxon>Dikarya</taxon>
        <taxon>Ascomycota</taxon>
        <taxon>Pezizomycotina</taxon>
        <taxon>Sordariomycetes</taxon>
        <taxon>Sordariomycetidae</taxon>
        <taxon>Sordariales</taxon>
        <taxon>Lasiosphaeriaceae</taxon>
        <taxon>Lasiosphaeris</taxon>
    </lineage>
</organism>
<comment type="subcellular location">
    <subcellularLocation>
        <location evidence="6">Nucleus outer membrane</location>
        <topology evidence="6">Single-pass membrane protein</topology>
    </subcellularLocation>
</comment>
<sequence length="254" mass="27976">EGTTHDTPDLIIIASWTGAIAKYIAKYTLSYNKLYPTTPILVITTTISDLAFHSMKHKTRALTPAVEYLLTTPPKSRILLHAFSEGGAHKAVCLASSYLRSPLNPTSARLPIAAFVLDSCPGTPRYASNVAAFRRSLPRNPVAQALGVPLGASVLGVTWVLFIVFVGYDNNLISKTRRALNDERLWAVAGVPRTYLFSERDDLIRAGDVERHGVESAEEKGVRSLMVRFRDSGHCGHARGNEGVYWGVVRRTWE</sequence>
<dbReference type="InterPro" id="IPR008547">
    <property type="entry name" value="DUF829_TMEM53"/>
</dbReference>
<evidence type="ECO:0000256" key="2">
    <source>
        <dbReference type="ARBA" id="ARBA00022692"/>
    </source>
</evidence>
<reference evidence="8" key="1">
    <citation type="submission" date="2023-06" db="EMBL/GenBank/DDBJ databases">
        <title>Genome-scale phylogeny and comparative genomics of the fungal order Sordariales.</title>
        <authorList>
            <consortium name="Lawrence Berkeley National Laboratory"/>
            <person name="Hensen N."/>
            <person name="Bonometti L."/>
            <person name="Westerberg I."/>
            <person name="Brannstrom I.O."/>
            <person name="Guillou S."/>
            <person name="Cros-Aarteil S."/>
            <person name="Calhoun S."/>
            <person name="Haridas S."/>
            <person name="Kuo A."/>
            <person name="Mondo S."/>
            <person name="Pangilinan J."/>
            <person name="Riley R."/>
            <person name="Labutti K."/>
            <person name="Andreopoulos B."/>
            <person name="Lipzen A."/>
            <person name="Chen C."/>
            <person name="Yanf M."/>
            <person name="Daum C."/>
            <person name="Ng V."/>
            <person name="Clum A."/>
            <person name="Steindorff A."/>
            <person name="Ohm R."/>
            <person name="Martin F."/>
            <person name="Silar P."/>
            <person name="Natvig D."/>
            <person name="Lalanne C."/>
            <person name="Gautier V."/>
            <person name="Ament-Velasquez S.L."/>
            <person name="Kruys A."/>
            <person name="Hutchinson M.I."/>
            <person name="Powell A.J."/>
            <person name="Barry K."/>
            <person name="Miller A.N."/>
            <person name="Grigoriev I.V."/>
            <person name="Debuchy R."/>
            <person name="Gladieux P."/>
            <person name="Thoren M.H."/>
            <person name="Johannesson H."/>
        </authorList>
    </citation>
    <scope>NUCLEOTIDE SEQUENCE</scope>
    <source>
        <strain evidence="8">SMH4607-1</strain>
    </source>
</reference>
<evidence type="ECO:0000313" key="9">
    <source>
        <dbReference type="Proteomes" id="UP001172102"/>
    </source>
</evidence>
<dbReference type="PANTHER" id="PTHR12265:SF30">
    <property type="entry name" value="TRANSMEMBRANE PROTEIN 53"/>
    <property type="match status" value="1"/>
</dbReference>
<evidence type="ECO:0000256" key="4">
    <source>
        <dbReference type="ARBA" id="ARBA00023136"/>
    </source>
</evidence>
<proteinExistence type="inferred from homology"/>
<feature type="non-terminal residue" evidence="8">
    <location>
        <position position="1"/>
    </location>
</feature>
<evidence type="ECO:0000256" key="6">
    <source>
        <dbReference type="ARBA" id="ARBA00034303"/>
    </source>
</evidence>
<feature type="transmembrane region" description="Helical" evidence="7">
    <location>
        <begin position="146"/>
        <end position="168"/>
    </location>
</feature>
<dbReference type="SUPFAM" id="SSF53474">
    <property type="entry name" value="alpha/beta-Hydrolases"/>
    <property type="match status" value="1"/>
</dbReference>
<evidence type="ECO:0000256" key="1">
    <source>
        <dbReference type="ARBA" id="ARBA00007387"/>
    </source>
</evidence>
<protein>
    <recommendedName>
        <fullName evidence="10">Indole-diterpene biosynthesis protein PaxU</fullName>
    </recommendedName>
</protein>
<dbReference type="GO" id="GO:0005640">
    <property type="term" value="C:nuclear outer membrane"/>
    <property type="evidence" value="ECO:0007669"/>
    <property type="project" value="UniProtKB-SubCell"/>
</dbReference>